<accession>A0ABW4W4J7</accession>
<organism evidence="1 2">
    <name type="scientific">Ornithinibacillus salinisoli</name>
    <dbReference type="NCBI Taxonomy" id="1848459"/>
    <lineage>
        <taxon>Bacteria</taxon>
        <taxon>Bacillati</taxon>
        <taxon>Bacillota</taxon>
        <taxon>Bacilli</taxon>
        <taxon>Bacillales</taxon>
        <taxon>Bacillaceae</taxon>
        <taxon>Ornithinibacillus</taxon>
    </lineage>
</organism>
<dbReference type="EMBL" id="JBHUHQ010000020">
    <property type="protein sequence ID" value="MFD2045703.1"/>
    <property type="molecule type" value="Genomic_DNA"/>
</dbReference>
<protein>
    <submittedName>
        <fullName evidence="1">Uncharacterized protein</fullName>
    </submittedName>
</protein>
<gene>
    <name evidence="1" type="ORF">ACFSJF_15615</name>
</gene>
<reference evidence="2" key="1">
    <citation type="journal article" date="2019" name="Int. J. Syst. Evol. Microbiol.">
        <title>The Global Catalogue of Microorganisms (GCM) 10K type strain sequencing project: providing services to taxonomists for standard genome sequencing and annotation.</title>
        <authorList>
            <consortium name="The Broad Institute Genomics Platform"/>
            <consortium name="The Broad Institute Genome Sequencing Center for Infectious Disease"/>
            <person name="Wu L."/>
            <person name="Ma J."/>
        </authorList>
    </citation>
    <scope>NUCLEOTIDE SEQUENCE [LARGE SCALE GENOMIC DNA]</scope>
    <source>
        <strain evidence="2">R28</strain>
    </source>
</reference>
<comment type="caution">
    <text evidence="1">The sequence shown here is derived from an EMBL/GenBank/DDBJ whole genome shotgun (WGS) entry which is preliminary data.</text>
</comment>
<sequence length="388" mass="46190">MIDIQYDISYEVKLKVNKMIDEITTFFIQLCEGSRDFEVHLQYIFPSFLLRDDFNKCKDIVYDIRDYANDGFLHNLKPIYEYALFHLFQWFIDVTDEEERNIIDISSLKAKSEDDKFIIQNLNNLEAYQHFLFSDHDFLDVDNFLNIYFVAPKAIKPFNIDLNEYIDLMPGDIKKRYLQTIEKEDLKEDINIEELIVRIIHTAIKQKENDSRRLMKTTETQLSDDIAHILQAILTDKGVITAREQPSGYALKNIGELDFFIYSQQNYTFNPIAVGENKEWGNFQKQFKQLIGYMKEDIDFGFTILFNKSTRLETILKKRETFLQDFHVEFNGEKHFETIEIIKGYNDINEILITTHKNSENNTRFKIYHFIVNAYRPEREESAKQARI</sequence>
<evidence type="ECO:0000313" key="1">
    <source>
        <dbReference type="EMBL" id="MFD2045703.1"/>
    </source>
</evidence>
<evidence type="ECO:0000313" key="2">
    <source>
        <dbReference type="Proteomes" id="UP001597383"/>
    </source>
</evidence>
<name>A0ABW4W4J7_9BACI</name>
<proteinExistence type="predicted"/>
<keyword evidence="2" id="KW-1185">Reference proteome</keyword>
<dbReference type="RefSeq" id="WP_377558342.1">
    <property type="nucleotide sequence ID" value="NZ_JBHUHQ010000020.1"/>
</dbReference>
<dbReference type="Proteomes" id="UP001597383">
    <property type="component" value="Unassembled WGS sequence"/>
</dbReference>